<evidence type="ECO:0000256" key="3">
    <source>
        <dbReference type="ARBA" id="ARBA00022692"/>
    </source>
</evidence>
<dbReference type="Proteomes" id="UP000233060">
    <property type="component" value="Unassembled WGS sequence"/>
</dbReference>
<dbReference type="GO" id="GO:0016020">
    <property type="term" value="C:membrane"/>
    <property type="evidence" value="ECO:0007669"/>
    <property type="project" value="UniProtKB-SubCell"/>
</dbReference>
<dbReference type="InterPro" id="IPR001902">
    <property type="entry name" value="SLC26A/SulP_fam"/>
</dbReference>
<dbReference type="InterPro" id="IPR002645">
    <property type="entry name" value="STAS_dom"/>
</dbReference>
<dbReference type="PANTHER" id="PTHR11814">
    <property type="entry name" value="SULFATE TRANSPORTER"/>
    <property type="match status" value="1"/>
</dbReference>
<evidence type="ECO:0000256" key="4">
    <source>
        <dbReference type="ARBA" id="ARBA00022989"/>
    </source>
</evidence>
<comment type="similarity">
    <text evidence="2">Belongs to the SLC26A/SulP transporter (TC 2.A.53) family.</text>
</comment>
<evidence type="ECO:0000256" key="5">
    <source>
        <dbReference type="ARBA" id="ARBA00023136"/>
    </source>
</evidence>
<dbReference type="OMA" id="ICWGLVD"/>
<keyword evidence="4 6" id="KW-1133">Transmembrane helix</keyword>
<feature type="transmembrane region" description="Helical" evidence="6">
    <location>
        <begin position="352"/>
        <end position="375"/>
    </location>
</feature>
<evidence type="ECO:0000313" key="9">
    <source>
        <dbReference type="Proteomes" id="UP000233060"/>
    </source>
</evidence>
<evidence type="ECO:0000256" key="1">
    <source>
        <dbReference type="ARBA" id="ARBA00004141"/>
    </source>
</evidence>
<dbReference type="InterPro" id="IPR036513">
    <property type="entry name" value="STAS_dom_sf"/>
</dbReference>
<dbReference type="InterPro" id="IPR011547">
    <property type="entry name" value="SLC26A/SulP_dom"/>
</dbReference>
<evidence type="ECO:0000256" key="6">
    <source>
        <dbReference type="SAM" id="Phobius"/>
    </source>
</evidence>
<name>A0A2K5M144_CERAT</name>
<dbReference type="GeneTree" id="ENSGT01150000286960"/>
<dbReference type="Bgee" id="ENSCATG00000033258">
    <property type="expression patterns" value="Expressed in heart and 3 other cell types or tissues"/>
</dbReference>
<dbReference type="STRING" id="9531.ENSCATP00000018909"/>
<feature type="transmembrane region" description="Helical" evidence="6">
    <location>
        <begin position="44"/>
        <end position="69"/>
    </location>
</feature>
<sequence length="563" mass="60264">MRHDLASLMPAPKSLGRAFKSWRLDKAPSPRHTFPSTSIPGMAFALLASVPPVFGLYTSFFPVLIYSLLGTGRHLSTGTFAILSLMTGSAVERLVPEPLAGNLSGTEKEQLDAQRVGVAAAVAFGSGALMLGMFVLQLGVLSTFLSEPVVKALTSGVALHVLVSQLPSLLGLSLPRQIGCFSLFKTLAAVLTALPRSSPAELTISALSLALLVPVKELNVRFRDRLPTPIPGEVVMVLLASVLCFTSSLDTRYHVQIVGLLPGGFPQPLLPNLAELPRILADSLPIALVTFAVSASLASIYADKYSYTIDSNQELLAHGASNLISSLFSCFPNSATLATTSLLVDAGGKTQLAGLFSCIVVLSVLLWLGPFFYYLPKAVLACINISSMRQMFFQMQELPQLWHISRVDFLLQVPGLCILSYPTPLYFGTRGQFRRNLEWHLGLGEGEKETSKPDGPTVAVAEPVRVVVLDFSGVTFADAAGAREVVQVRERLASRCRDARIHLLLAQCNASVLGTLTRAGLLDRVTPDQLFVSVQDAAAYALGSLVRGSSTRSESREALGCGK</sequence>
<proteinExistence type="inferred from homology"/>
<feature type="transmembrane region" description="Helical" evidence="6">
    <location>
        <begin position="116"/>
        <end position="140"/>
    </location>
</feature>
<dbReference type="FunFam" id="3.30.750.24:FF:000027">
    <property type="entry name" value="Solute carrier family 26 member 10"/>
    <property type="match status" value="1"/>
</dbReference>
<evidence type="ECO:0000313" key="8">
    <source>
        <dbReference type="Ensembl" id="ENSCATP00000018909.1"/>
    </source>
</evidence>
<organism evidence="8 9">
    <name type="scientific">Cercocebus atys</name>
    <name type="common">Sooty mangabey</name>
    <name type="synonym">Cercocebus torquatus atys</name>
    <dbReference type="NCBI Taxonomy" id="9531"/>
    <lineage>
        <taxon>Eukaryota</taxon>
        <taxon>Metazoa</taxon>
        <taxon>Chordata</taxon>
        <taxon>Craniata</taxon>
        <taxon>Vertebrata</taxon>
        <taxon>Euteleostomi</taxon>
        <taxon>Mammalia</taxon>
        <taxon>Eutheria</taxon>
        <taxon>Euarchontoglires</taxon>
        <taxon>Primates</taxon>
        <taxon>Haplorrhini</taxon>
        <taxon>Catarrhini</taxon>
        <taxon>Cercopithecidae</taxon>
        <taxon>Cercopithecinae</taxon>
        <taxon>Cercocebus</taxon>
    </lineage>
</organism>
<evidence type="ECO:0000256" key="2">
    <source>
        <dbReference type="ARBA" id="ARBA00008692"/>
    </source>
</evidence>
<accession>A0A2K5M144</accession>
<dbReference type="PROSITE" id="PS50801">
    <property type="entry name" value="STAS"/>
    <property type="match status" value="1"/>
</dbReference>
<dbReference type="GO" id="GO:0055085">
    <property type="term" value="P:transmembrane transport"/>
    <property type="evidence" value="ECO:0007669"/>
    <property type="project" value="InterPro"/>
</dbReference>
<dbReference type="AlphaFoldDB" id="A0A2K5M144"/>
<dbReference type="SUPFAM" id="SSF52091">
    <property type="entry name" value="SpoIIaa-like"/>
    <property type="match status" value="1"/>
</dbReference>
<dbReference type="Pfam" id="PF00916">
    <property type="entry name" value="Sulfate_transp"/>
    <property type="match status" value="1"/>
</dbReference>
<comment type="subcellular location">
    <subcellularLocation>
        <location evidence="1">Membrane</location>
        <topology evidence="1">Multi-pass membrane protein</topology>
    </subcellularLocation>
</comment>
<feature type="domain" description="STAS" evidence="7">
    <location>
        <begin position="414"/>
        <end position="541"/>
    </location>
</feature>
<keyword evidence="9" id="KW-1185">Reference proteome</keyword>
<dbReference type="Pfam" id="PF01740">
    <property type="entry name" value="STAS"/>
    <property type="match status" value="1"/>
</dbReference>
<dbReference type="CDD" id="cd07042">
    <property type="entry name" value="STAS_SulP_like_sulfate_transporter"/>
    <property type="match status" value="1"/>
</dbReference>
<feature type="transmembrane region" description="Helical" evidence="6">
    <location>
        <begin position="152"/>
        <end position="171"/>
    </location>
</feature>
<reference evidence="8" key="2">
    <citation type="submission" date="2025-09" db="UniProtKB">
        <authorList>
            <consortium name="Ensembl"/>
        </authorList>
    </citation>
    <scope>IDENTIFICATION</scope>
</reference>
<keyword evidence="3 6" id="KW-0812">Transmembrane</keyword>
<reference evidence="8" key="1">
    <citation type="submission" date="2025-08" db="UniProtKB">
        <authorList>
            <consortium name="Ensembl"/>
        </authorList>
    </citation>
    <scope>IDENTIFICATION</scope>
</reference>
<evidence type="ECO:0000259" key="7">
    <source>
        <dbReference type="PROSITE" id="PS50801"/>
    </source>
</evidence>
<dbReference type="Gene3D" id="3.30.750.24">
    <property type="entry name" value="STAS domain"/>
    <property type="match status" value="1"/>
</dbReference>
<dbReference type="Ensembl" id="ENSCATT00000043090.1">
    <property type="protein sequence ID" value="ENSCATP00000018909.1"/>
    <property type="gene ID" value="ENSCATG00000033258.1"/>
</dbReference>
<keyword evidence="5 6" id="KW-0472">Membrane</keyword>
<protein>
    <recommendedName>
        <fullName evidence="7">STAS domain-containing protein</fullName>
    </recommendedName>
</protein>